<dbReference type="Gene3D" id="3.40.50.300">
    <property type="entry name" value="P-loop containing nucleotide triphosphate hydrolases"/>
    <property type="match status" value="1"/>
</dbReference>
<dbReference type="PANTHER" id="PTHR11361">
    <property type="entry name" value="DNA MISMATCH REPAIR PROTEIN MUTS FAMILY MEMBER"/>
    <property type="match status" value="1"/>
</dbReference>
<dbReference type="GO" id="GO:0030983">
    <property type="term" value="F:mismatched DNA binding"/>
    <property type="evidence" value="ECO:0007669"/>
    <property type="project" value="InterPro"/>
</dbReference>
<dbReference type="Proteomes" id="UP000278143">
    <property type="component" value="Unassembled WGS sequence"/>
</dbReference>
<dbReference type="OrthoDB" id="2534523at2759"/>
<dbReference type="SUPFAM" id="SSF48334">
    <property type="entry name" value="DNA repair protein MutS, domain III"/>
    <property type="match status" value="1"/>
</dbReference>
<dbReference type="GO" id="GO:0140664">
    <property type="term" value="F:ATP-dependent DNA damage sensor activity"/>
    <property type="evidence" value="ECO:0007669"/>
    <property type="project" value="InterPro"/>
</dbReference>
<dbReference type="InterPro" id="IPR000432">
    <property type="entry name" value="DNA_mismatch_repair_MutS_C"/>
</dbReference>
<keyword evidence="2" id="KW-0067">ATP-binding</keyword>
<dbReference type="SMART" id="SM00534">
    <property type="entry name" value="MUTSac"/>
    <property type="match status" value="1"/>
</dbReference>
<organism evidence="5 6">
    <name type="scientific">Syncephalis pseudoplumigaleata</name>
    <dbReference type="NCBI Taxonomy" id="1712513"/>
    <lineage>
        <taxon>Eukaryota</taxon>
        <taxon>Fungi</taxon>
        <taxon>Fungi incertae sedis</taxon>
        <taxon>Zoopagomycota</taxon>
        <taxon>Zoopagomycotina</taxon>
        <taxon>Zoopagomycetes</taxon>
        <taxon>Zoopagales</taxon>
        <taxon>Piptocephalidaceae</taxon>
        <taxon>Syncephalis</taxon>
    </lineage>
</organism>
<reference evidence="6" key="1">
    <citation type="journal article" date="2018" name="Nat. Microbiol.">
        <title>Leveraging single-cell genomics to expand the fungal tree of life.</title>
        <authorList>
            <person name="Ahrendt S.R."/>
            <person name="Quandt C.A."/>
            <person name="Ciobanu D."/>
            <person name="Clum A."/>
            <person name="Salamov A."/>
            <person name="Andreopoulos B."/>
            <person name="Cheng J.F."/>
            <person name="Woyke T."/>
            <person name="Pelin A."/>
            <person name="Henrissat B."/>
            <person name="Reynolds N.K."/>
            <person name="Benny G.L."/>
            <person name="Smith M.E."/>
            <person name="James T.Y."/>
            <person name="Grigoriev I.V."/>
        </authorList>
    </citation>
    <scope>NUCLEOTIDE SEQUENCE [LARGE SCALE GENOMIC DNA]</scope>
    <source>
        <strain evidence="6">Benny S71-1</strain>
    </source>
</reference>
<evidence type="ECO:0000256" key="1">
    <source>
        <dbReference type="ARBA" id="ARBA00022741"/>
    </source>
</evidence>
<dbReference type="InterPro" id="IPR036187">
    <property type="entry name" value="DNA_mismatch_repair_MutS_sf"/>
</dbReference>
<dbReference type="Pfam" id="PF00488">
    <property type="entry name" value="MutS_V"/>
    <property type="match status" value="1"/>
</dbReference>
<dbReference type="GO" id="GO:0006298">
    <property type="term" value="P:mismatch repair"/>
    <property type="evidence" value="ECO:0007669"/>
    <property type="project" value="InterPro"/>
</dbReference>
<dbReference type="SUPFAM" id="SSF52540">
    <property type="entry name" value="P-loop containing nucleoside triphosphate hydrolases"/>
    <property type="match status" value="1"/>
</dbReference>
<keyword evidence="6" id="KW-1185">Reference proteome</keyword>
<evidence type="ECO:0000313" key="6">
    <source>
        <dbReference type="Proteomes" id="UP000278143"/>
    </source>
</evidence>
<gene>
    <name evidence="5" type="ORF">SYNPS1DRAFT_17190</name>
</gene>
<dbReference type="InterPro" id="IPR045076">
    <property type="entry name" value="MutS"/>
</dbReference>
<dbReference type="InterPro" id="IPR027417">
    <property type="entry name" value="P-loop_NTPase"/>
</dbReference>
<dbReference type="GO" id="GO:0005524">
    <property type="term" value="F:ATP binding"/>
    <property type="evidence" value="ECO:0007669"/>
    <property type="project" value="UniProtKB-KW"/>
</dbReference>
<dbReference type="PANTHER" id="PTHR11361:SF34">
    <property type="entry name" value="DNA MISMATCH REPAIR PROTEIN MSH1, MITOCHONDRIAL"/>
    <property type="match status" value="1"/>
</dbReference>
<evidence type="ECO:0000256" key="3">
    <source>
        <dbReference type="ARBA" id="ARBA00023125"/>
    </source>
</evidence>
<keyword evidence="3" id="KW-0238">DNA-binding</keyword>
<dbReference type="EMBL" id="KZ990211">
    <property type="protein sequence ID" value="RKP24462.1"/>
    <property type="molecule type" value="Genomic_DNA"/>
</dbReference>
<evidence type="ECO:0000259" key="4">
    <source>
        <dbReference type="SMART" id="SM00534"/>
    </source>
</evidence>
<sequence length="213" mass="23252">WTQLGFAIDEAQQAVLQAERVILDETIKEVLAESDALIASSQVMAQIDVAAALAVAARELEFVRPTLTESGTDIESGRHPVVEHNLIEQGRQFTANDCRFDDEAHRLWLITGPNMGGKSTFLRQNALIVLLAQMGSFVPATRASVGIVDRIFTRIGAADNLSQDQSTFMLEMLECAEILQQATSRSLVRWMSQATATEAVLTDDDDGDDGGCR</sequence>
<evidence type="ECO:0000313" key="5">
    <source>
        <dbReference type="EMBL" id="RKP24462.1"/>
    </source>
</evidence>
<dbReference type="GO" id="GO:0043504">
    <property type="term" value="P:mitochondrial DNA repair"/>
    <property type="evidence" value="ECO:0007669"/>
    <property type="project" value="TreeGrafter"/>
</dbReference>
<keyword evidence="1" id="KW-0547">Nucleotide-binding</keyword>
<proteinExistence type="predicted"/>
<accession>A0A4P9YY41</accession>
<dbReference type="AlphaFoldDB" id="A0A4P9YY41"/>
<protein>
    <submittedName>
        <fullName evidence="5">Muts domain V-domain-containing protein</fullName>
    </submittedName>
</protein>
<dbReference type="GO" id="GO:0005634">
    <property type="term" value="C:nucleus"/>
    <property type="evidence" value="ECO:0007669"/>
    <property type="project" value="TreeGrafter"/>
</dbReference>
<evidence type="ECO:0000256" key="2">
    <source>
        <dbReference type="ARBA" id="ARBA00022840"/>
    </source>
</evidence>
<feature type="non-terminal residue" evidence="5">
    <location>
        <position position="1"/>
    </location>
</feature>
<feature type="domain" description="DNA mismatch repair proteins mutS family" evidence="4">
    <location>
        <begin position="105"/>
        <end position="213"/>
    </location>
</feature>
<name>A0A4P9YY41_9FUNG</name>
<dbReference type="GO" id="GO:0005739">
    <property type="term" value="C:mitochondrion"/>
    <property type="evidence" value="ECO:0007669"/>
    <property type="project" value="TreeGrafter"/>
</dbReference>